<comment type="caution">
    <text evidence="1">The sequence shown here is derived from an EMBL/GenBank/DDBJ whole genome shotgun (WGS) entry which is preliminary data.</text>
</comment>
<gene>
    <name evidence="1" type="ORF">H8R10_01540</name>
</gene>
<evidence type="ECO:0000313" key="2">
    <source>
        <dbReference type="Proteomes" id="UP000627538"/>
    </source>
</evidence>
<evidence type="ECO:0008006" key="3">
    <source>
        <dbReference type="Google" id="ProtNLM"/>
    </source>
</evidence>
<dbReference type="EMBL" id="JACRUO010000001">
    <property type="protein sequence ID" value="MBD3688921.1"/>
    <property type="molecule type" value="Genomic_DNA"/>
</dbReference>
<name>A0A8I0GAX7_9ACTO</name>
<accession>A0A8I0GAX7</accession>
<organism evidence="1 2">
    <name type="scientific">Nanchangia anserum</name>
    <dbReference type="NCBI Taxonomy" id="2692125"/>
    <lineage>
        <taxon>Bacteria</taxon>
        <taxon>Bacillati</taxon>
        <taxon>Actinomycetota</taxon>
        <taxon>Actinomycetes</taxon>
        <taxon>Actinomycetales</taxon>
        <taxon>Actinomycetaceae</taxon>
        <taxon>Nanchangia</taxon>
    </lineage>
</organism>
<proteinExistence type="predicted"/>
<protein>
    <recommendedName>
        <fullName evidence="3">EcsC family protein</fullName>
    </recommendedName>
</protein>
<dbReference type="RefSeq" id="WP_191071013.1">
    <property type="nucleotide sequence ID" value="NZ_JACRUO010000001.1"/>
</dbReference>
<keyword evidence="2" id="KW-1185">Reference proteome</keyword>
<sequence length="250" mass="25839">MQLPFGHRPPSPSARTSEALKQIPKIRSVADALDVAMEIPATRVDAYVRKLIAEHPDATIADLESIATRSYIARAGALSGAVGAGAAVPGAGTAVATGLTFAELASFYANTSVYVLGMAKLHGIPTDNMAKRRALVASALLGDEGAKIVSDQLGLSTLTWARSQLNSLSSPTLSAVNRRLTKFAAKRAATKTTSRAFGRLFPFGIGAAVGYFSGRKTAKGVVEGVRTALGPVRKGTAADVAAEMDEAVTA</sequence>
<evidence type="ECO:0000313" key="1">
    <source>
        <dbReference type="EMBL" id="MBD3688921.1"/>
    </source>
</evidence>
<reference evidence="1 2" key="1">
    <citation type="submission" date="2020-08" db="EMBL/GenBank/DDBJ databases">
        <title>Winkia gen. nov., sp. nov., isolated from faeces of the Anser albifrons in China.</title>
        <authorList>
            <person name="Liu Q."/>
        </authorList>
    </citation>
    <scope>NUCLEOTIDE SEQUENCE [LARGE SCALE GENOMIC DNA]</scope>
    <source>
        <strain evidence="1 2">C62</strain>
    </source>
</reference>
<dbReference type="Proteomes" id="UP000627538">
    <property type="component" value="Unassembled WGS sequence"/>
</dbReference>
<dbReference type="AlphaFoldDB" id="A0A8I0GAX7"/>